<accession>A0ABW0PQZ1</accession>
<dbReference type="SUPFAM" id="SSF89796">
    <property type="entry name" value="CoA-transferase family III (CaiB/BaiF)"/>
    <property type="match status" value="1"/>
</dbReference>
<dbReference type="Gene3D" id="3.40.50.10540">
    <property type="entry name" value="Crotonobetainyl-coa:carnitine coa-transferase, domain 1"/>
    <property type="match status" value="1"/>
</dbReference>
<proteinExistence type="predicted"/>
<protein>
    <submittedName>
        <fullName evidence="2">CaiB/BaiF CoA transferase family protein</fullName>
    </submittedName>
</protein>
<dbReference type="PANTHER" id="PTHR48207">
    <property type="entry name" value="SUCCINATE--HYDROXYMETHYLGLUTARATE COA-TRANSFERASE"/>
    <property type="match status" value="1"/>
</dbReference>
<dbReference type="InterPro" id="IPR023606">
    <property type="entry name" value="CoA-Trfase_III_dom_1_sf"/>
</dbReference>
<evidence type="ECO:0000313" key="2">
    <source>
        <dbReference type="EMBL" id="MFC5514459.1"/>
    </source>
</evidence>
<organism evidence="2 3">
    <name type="scientific">Kaistia terrae</name>
    <dbReference type="NCBI Taxonomy" id="537017"/>
    <lineage>
        <taxon>Bacteria</taxon>
        <taxon>Pseudomonadati</taxon>
        <taxon>Pseudomonadota</taxon>
        <taxon>Alphaproteobacteria</taxon>
        <taxon>Hyphomicrobiales</taxon>
        <taxon>Kaistiaceae</taxon>
        <taxon>Kaistia</taxon>
    </lineage>
</organism>
<gene>
    <name evidence="2" type="ORF">ACFPP9_01660</name>
</gene>
<keyword evidence="1 2" id="KW-0808">Transferase</keyword>
<dbReference type="Pfam" id="PF02515">
    <property type="entry name" value="CoA_transf_3"/>
    <property type="match status" value="1"/>
</dbReference>
<sequence length="417" mass="44799">MTLTATRDDVETGGFGIAEPPLKGIRIIAAEQYGAGPFATMYLSDMGAEVIKIEPPKTDKGAGGDSSRQSGPYFLGEDDSQFFQTFNLGKKSLTLDLRHPEGQAVLHRLVAGADAVLNNLRGDQPAKLGLTHAALASVKPSIVCAHLSGYGREGERANWPAYDYLMQAEAGFLSLTGEPDGAPTRMGLSIVDYLTGITTAFALTAALLGAARTGRGRDVDVTLYDVAMHQLTYPATWYLNEGVETTRRPRSGHPSVVPCETFPTSDGRIFIMCILPKFWEKLCQLTGLPELLDDPRFQSNKARYENRDALIASLDAALSTRPTGEWMARFAGQLPAAPVLTIGSALDNPYFRATGGVQAVDHSARPSLQVLSNPIRLDGSRAEARRGPGLGEHTDGLLSELGYAPAEIAALREKNII</sequence>
<dbReference type="InterPro" id="IPR050483">
    <property type="entry name" value="CoA-transferase_III_domain"/>
</dbReference>
<dbReference type="InterPro" id="IPR003673">
    <property type="entry name" value="CoA-Trfase_fam_III"/>
</dbReference>
<reference evidence="3" key="1">
    <citation type="journal article" date="2019" name="Int. J. Syst. Evol. Microbiol.">
        <title>The Global Catalogue of Microorganisms (GCM) 10K type strain sequencing project: providing services to taxonomists for standard genome sequencing and annotation.</title>
        <authorList>
            <consortium name="The Broad Institute Genomics Platform"/>
            <consortium name="The Broad Institute Genome Sequencing Center for Infectious Disease"/>
            <person name="Wu L."/>
            <person name="Ma J."/>
        </authorList>
    </citation>
    <scope>NUCLEOTIDE SEQUENCE [LARGE SCALE GENOMIC DNA]</scope>
    <source>
        <strain evidence="3">KACC 12633</strain>
    </source>
</reference>
<name>A0ABW0PQZ1_9HYPH</name>
<dbReference type="PANTHER" id="PTHR48207:SF3">
    <property type="entry name" value="SUCCINATE--HYDROXYMETHYLGLUTARATE COA-TRANSFERASE"/>
    <property type="match status" value="1"/>
</dbReference>
<dbReference type="Gene3D" id="3.30.1540.10">
    <property type="entry name" value="formyl-coa transferase, domain 3"/>
    <property type="match status" value="1"/>
</dbReference>
<dbReference type="Proteomes" id="UP001596150">
    <property type="component" value="Unassembled WGS sequence"/>
</dbReference>
<dbReference type="EMBL" id="JBHSML010000002">
    <property type="protein sequence ID" value="MFC5514459.1"/>
    <property type="molecule type" value="Genomic_DNA"/>
</dbReference>
<evidence type="ECO:0000256" key="1">
    <source>
        <dbReference type="ARBA" id="ARBA00022679"/>
    </source>
</evidence>
<keyword evidence="3" id="KW-1185">Reference proteome</keyword>
<dbReference type="RefSeq" id="WP_266342494.1">
    <property type="nucleotide sequence ID" value="NZ_JAPKNH010000002.1"/>
</dbReference>
<evidence type="ECO:0000313" key="3">
    <source>
        <dbReference type="Proteomes" id="UP001596150"/>
    </source>
</evidence>
<comment type="caution">
    <text evidence="2">The sequence shown here is derived from an EMBL/GenBank/DDBJ whole genome shotgun (WGS) entry which is preliminary data.</text>
</comment>
<dbReference type="InterPro" id="IPR044855">
    <property type="entry name" value="CoA-Trfase_III_dom3_sf"/>
</dbReference>
<dbReference type="GO" id="GO:0016740">
    <property type="term" value="F:transferase activity"/>
    <property type="evidence" value="ECO:0007669"/>
    <property type="project" value="UniProtKB-KW"/>
</dbReference>